<keyword evidence="4" id="KW-0472">Membrane</keyword>
<sequence length="504" mass="55828">MATPLEIGAMVSLLAADGIRQIDDQTWKDLDLDCFTKRASQDLSVTGQIFLHLRLRNGGTVEDIARFRTILECSIDVPVFLDIFTKMRAAPVNICTPLFVSNFFAAPALGRLAWIPIPLLAASMLLLKFSLFGWLGVVCSLTFSALISIRLHLSMKSWHQQREVLLNAIVAARLIRVQLPGEILSRLNLPTENQLDELQSQFRSTIWGRFDGVAEYANLLFLTQYTEMYRQLKAIKVQKQTFRELVKSLSAFEADLGILNDAQKNSLTLSLVGSATLDQIVLCGLQNPLLPSGAPMSIEFNNKGMLLTGKNGIGKSTLLRTIGISVVLHRAFGVAYANQARIGCNFVMSSMRIDDSLVFGDSSHVAEAKRIRDMIAFDGAENGCLYIIDEVFNATNYIEAVAAAVPALYRLANRGLLLVSTHNLIYVPLLRGILQPMKLEAAHDGFRILENGVMGETNGLDILEEIGFDERLVRQSRLLAARLEEMLVNPDEAHLLTIGKLVQR</sequence>
<dbReference type="InterPro" id="IPR000432">
    <property type="entry name" value="DNA_mismatch_repair_MutS_C"/>
</dbReference>
<accession>A0ABT5KX66</accession>
<evidence type="ECO:0000256" key="2">
    <source>
        <dbReference type="ARBA" id="ARBA00022840"/>
    </source>
</evidence>
<keyword evidence="1" id="KW-0547">Nucleotide-binding</keyword>
<evidence type="ECO:0008006" key="9">
    <source>
        <dbReference type="Google" id="ProtNLM"/>
    </source>
</evidence>
<dbReference type="Proteomes" id="UP001219862">
    <property type="component" value="Unassembled WGS sequence"/>
</dbReference>
<evidence type="ECO:0000259" key="5">
    <source>
        <dbReference type="SMART" id="SM00382"/>
    </source>
</evidence>
<protein>
    <recommendedName>
        <fullName evidence="9">DNA mismatch repair proteins mutS family domain-containing protein</fullName>
    </recommendedName>
</protein>
<evidence type="ECO:0000259" key="6">
    <source>
        <dbReference type="SMART" id="SM00534"/>
    </source>
</evidence>
<dbReference type="SUPFAM" id="SSF52540">
    <property type="entry name" value="P-loop containing nucleoside triphosphate hydrolases"/>
    <property type="match status" value="1"/>
</dbReference>
<keyword evidence="8" id="KW-1185">Reference proteome</keyword>
<name>A0ABT5KX66_9BURK</name>
<reference evidence="7 8" key="1">
    <citation type="submission" date="2022-10" db="EMBL/GenBank/DDBJ databases">
        <title>paucibacter sp. hw8 Genome sequencing.</title>
        <authorList>
            <person name="Park S."/>
        </authorList>
    </citation>
    <scope>NUCLEOTIDE SEQUENCE [LARGE SCALE GENOMIC DNA]</scope>
    <source>
        <strain evidence="8">hw8</strain>
    </source>
</reference>
<feature type="domain" description="AAA+ ATPase" evidence="5">
    <location>
        <begin position="301"/>
        <end position="477"/>
    </location>
</feature>
<dbReference type="RefSeq" id="WP_273598079.1">
    <property type="nucleotide sequence ID" value="NZ_JAQQXS010000018.1"/>
</dbReference>
<organism evidence="7 8">
    <name type="scientific">Roseateles koreensis</name>
    <dbReference type="NCBI Taxonomy" id="2987526"/>
    <lineage>
        <taxon>Bacteria</taxon>
        <taxon>Pseudomonadati</taxon>
        <taxon>Pseudomonadota</taxon>
        <taxon>Betaproteobacteria</taxon>
        <taxon>Burkholderiales</taxon>
        <taxon>Sphaerotilaceae</taxon>
        <taxon>Roseateles</taxon>
    </lineage>
</organism>
<keyword evidence="2" id="KW-0067">ATP-binding</keyword>
<feature type="domain" description="DNA mismatch repair proteins mutS family" evidence="6">
    <location>
        <begin position="302"/>
        <end position="481"/>
    </location>
</feature>
<dbReference type="InterPro" id="IPR045076">
    <property type="entry name" value="MutS"/>
</dbReference>
<keyword evidence="3" id="KW-0238">DNA-binding</keyword>
<evidence type="ECO:0000256" key="1">
    <source>
        <dbReference type="ARBA" id="ARBA00022741"/>
    </source>
</evidence>
<dbReference type="SMART" id="SM00534">
    <property type="entry name" value="MUTSac"/>
    <property type="match status" value="1"/>
</dbReference>
<evidence type="ECO:0000313" key="8">
    <source>
        <dbReference type="Proteomes" id="UP001219862"/>
    </source>
</evidence>
<gene>
    <name evidence="7" type="ORF">PRZ01_17245</name>
</gene>
<dbReference type="InterPro" id="IPR003593">
    <property type="entry name" value="AAA+_ATPase"/>
</dbReference>
<comment type="caution">
    <text evidence="7">The sequence shown here is derived from an EMBL/GenBank/DDBJ whole genome shotgun (WGS) entry which is preliminary data.</text>
</comment>
<keyword evidence="4" id="KW-0812">Transmembrane</keyword>
<dbReference type="InterPro" id="IPR027417">
    <property type="entry name" value="P-loop_NTPase"/>
</dbReference>
<dbReference type="PANTHER" id="PTHR11361:SF99">
    <property type="entry name" value="DNA MISMATCH REPAIR PROTEIN"/>
    <property type="match status" value="1"/>
</dbReference>
<dbReference type="EMBL" id="JAQQXS010000018">
    <property type="protein sequence ID" value="MDC8786938.1"/>
    <property type="molecule type" value="Genomic_DNA"/>
</dbReference>
<evidence type="ECO:0000256" key="4">
    <source>
        <dbReference type="SAM" id="Phobius"/>
    </source>
</evidence>
<proteinExistence type="predicted"/>
<dbReference type="SMART" id="SM00382">
    <property type="entry name" value="AAA"/>
    <property type="match status" value="1"/>
</dbReference>
<evidence type="ECO:0000313" key="7">
    <source>
        <dbReference type="EMBL" id="MDC8786938.1"/>
    </source>
</evidence>
<evidence type="ECO:0000256" key="3">
    <source>
        <dbReference type="ARBA" id="ARBA00023125"/>
    </source>
</evidence>
<dbReference type="PANTHER" id="PTHR11361">
    <property type="entry name" value="DNA MISMATCH REPAIR PROTEIN MUTS FAMILY MEMBER"/>
    <property type="match status" value="1"/>
</dbReference>
<dbReference type="Pfam" id="PF00488">
    <property type="entry name" value="MutS_V"/>
    <property type="match status" value="1"/>
</dbReference>
<dbReference type="Gene3D" id="3.40.50.300">
    <property type="entry name" value="P-loop containing nucleotide triphosphate hydrolases"/>
    <property type="match status" value="1"/>
</dbReference>
<feature type="transmembrane region" description="Helical" evidence="4">
    <location>
        <begin position="132"/>
        <end position="153"/>
    </location>
</feature>
<keyword evidence="4" id="KW-1133">Transmembrane helix</keyword>